<feature type="signal peptide" evidence="1">
    <location>
        <begin position="1"/>
        <end position="26"/>
    </location>
</feature>
<keyword evidence="1" id="KW-0732">Signal</keyword>
<proteinExistence type="predicted"/>
<reference evidence="2" key="1">
    <citation type="journal article" date="2020" name="Stud. Mycol.">
        <title>101 Dothideomycetes genomes: a test case for predicting lifestyles and emergence of pathogens.</title>
        <authorList>
            <person name="Haridas S."/>
            <person name="Albert R."/>
            <person name="Binder M."/>
            <person name="Bloem J."/>
            <person name="Labutti K."/>
            <person name="Salamov A."/>
            <person name="Andreopoulos B."/>
            <person name="Baker S."/>
            <person name="Barry K."/>
            <person name="Bills G."/>
            <person name="Bluhm B."/>
            <person name="Cannon C."/>
            <person name="Castanera R."/>
            <person name="Culley D."/>
            <person name="Daum C."/>
            <person name="Ezra D."/>
            <person name="Gonzalez J."/>
            <person name="Henrissat B."/>
            <person name="Kuo A."/>
            <person name="Liang C."/>
            <person name="Lipzen A."/>
            <person name="Lutzoni F."/>
            <person name="Magnuson J."/>
            <person name="Mondo S."/>
            <person name="Nolan M."/>
            <person name="Ohm R."/>
            <person name="Pangilinan J."/>
            <person name="Park H.-J."/>
            <person name="Ramirez L."/>
            <person name="Alfaro M."/>
            <person name="Sun H."/>
            <person name="Tritt A."/>
            <person name="Yoshinaga Y."/>
            <person name="Zwiers L.-H."/>
            <person name="Turgeon B."/>
            <person name="Goodwin S."/>
            <person name="Spatafora J."/>
            <person name="Crous P."/>
            <person name="Grigoriev I."/>
        </authorList>
    </citation>
    <scope>NUCLEOTIDE SEQUENCE</scope>
    <source>
        <strain evidence="2">CBS 130266</strain>
    </source>
</reference>
<accession>A0A9P4NQ29</accession>
<dbReference type="AlphaFoldDB" id="A0A9P4NQ29"/>
<evidence type="ECO:0000313" key="2">
    <source>
        <dbReference type="EMBL" id="KAF2429985.1"/>
    </source>
</evidence>
<evidence type="ECO:0000256" key="1">
    <source>
        <dbReference type="SAM" id="SignalP"/>
    </source>
</evidence>
<dbReference type="EMBL" id="MU007042">
    <property type="protein sequence ID" value="KAF2429985.1"/>
    <property type="molecule type" value="Genomic_DNA"/>
</dbReference>
<keyword evidence="3" id="KW-1185">Reference proteome</keyword>
<dbReference type="Proteomes" id="UP000800235">
    <property type="component" value="Unassembled WGS sequence"/>
</dbReference>
<feature type="chain" id="PRO_5040281912" evidence="1">
    <location>
        <begin position="27"/>
        <end position="199"/>
    </location>
</feature>
<protein>
    <submittedName>
        <fullName evidence="2">Uncharacterized protein</fullName>
    </submittedName>
</protein>
<name>A0A9P4NQ29_9PEZI</name>
<dbReference type="OrthoDB" id="3832157at2759"/>
<gene>
    <name evidence="2" type="ORF">EJ08DRAFT_679496</name>
</gene>
<evidence type="ECO:0000313" key="3">
    <source>
        <dbReference type="Proteomes" id="UP000800235"/>
    </source>
</evidence>
<comment type="caution">
    <text evidence="2">The sequence shown here is derived from an EMBL/GenBank/DDBJ whole genome shotgun (WGS) entry which is preliminary data.</text>
</comment>
<organism evidence="2 3">
    <name type="scientific">Tothia fuscella</name>
    <dbReference type="NCBI Taxonomy" id="1048955"/>
    <lineage>
        <taxon>Eukaryota</taxon>
        <taxon>Fungi</taxon>
        <taxon>Dikarya</taxon>
        <taxon>Ascomycota</taxon>
        <taxon>Pezizomycotina</taxon>
        <taxon>Dothideomycetes</taxon>
        <taxon>Pleosporomycetidae</taxon>
        <taxon>Venturiales</taxon>
        <taxon>Cylindrosympodiaceae</taxon>
        <taxon>Tothia</taxon>
    </lineage>
</organism>
<sequence>MHFSTALGSFVLFGLCGSTAVPYTAGYEDLKGNALGLPSFSKPPTPYLDLEYSGVIVATNSPLALITLNSTAGKNYLATNTGQFPAIKVHSNISSCTFTNVLAGTYTSTMNGDASPAVDSTLLFTGKTVDGKVVTQEFGFAPAVTKLKGVALENAQLALAELKGFVEITELTVKPIKSAVLLALTGVDLDNLTYTCLPK</sequence>